<dbReference type="AlphaFoldDB" id="A0A9D2T6G3"/>
<evidence type="ECO:0000256" key="2">
    <source>
        <dbReference type="ARBA" id="ARBA00022670"/>
    </source>
</evidence>
<dbReference type="Proteomes" id="UP000823883">
    <property type="component" value="Unassembled WGS sequence"/>
</dbReference>
<evidence type="ECO:0000256" key="8">
    <source>
        <dbReference type="RuleBase" id="RU364100"/>
    </source>
</evidence>
<comment type="similarity">
    <text evidence="1 8">Belongs to the SOS response-associated peptidase family.</text>
</comment>
<reference evidence="9" key="2">
    <citation type="submission" date="2021-04" db="EMBL/GenBank/DDBJ databases">
        <authorList>
            <person name="Gilroy R."/>
        </authorList>
    </citation>
    <scope>NUCLEOTIDE SEQUENCE</scope>
    <source>
        <strain evidence="9">CHK183-5548</strain>
    </source>
</reference>
<keyword evidence="7" id="KW-0456">Lyase</keyword>
<dbReference type="GO" id="GO:0106300">
    <property type="term" value="P:protein-DNA covalent cross-linking repair"/>
    <property type="evidence" value="ECO:0007669"/>
    <property type="project" value="InterPro"/>
</dbReference>
<dbReference type="PANTHER" id="PTHR13604">
    <property type="entry name" value="DC12-RELATED"/>
    <property type="match status" value="1"/>
</dbReference>
<dbReference type="Gene3D" id="3.90.1680.10">
    <property type="entry name" value="SOS response associated peptidase-like"/>
    <property type="match status" value="1"/>
</dbReference>
<dbReference type="EC" id="3.4.-.-" evidence="8"/>
<evidence type="ECO:0000256" key="4">
    <source>
        <dbReference type="ARBA" id="ARBA00022801"/>
    </source>
</evidence>
<dbReference type="GO" id="GO:0006508">
    <property type="term" value="P:proteolysis"/>
    <property type="evidence" value="ECO:0007669"/>
    <property type="project" value="UniProtKB-KW"/>
</dbReference>
<evidence type="ECO:0000256" key="1">
    <source>
        <dbReference type="ARBA" id="ARBA00008136"/>
    </source>
</evidence>
<dbReference type="Pfam" id="PF02586">
    <property type="entry name" value="SRAP"/>
    <property type="match status" value="1"/>
</dbReference>
<protein>
    <recommendedName>
        <fullName evidence="8">Abasic site processing protein</fullName>
        <ecNumber evidence="8">3.4.-.-</ecNumber>
    </recommendedName>
</protein>
<dbReference type="InterPro" id="IPR003738">
    <property type="entry name" value="SRAP"/>
</dbReference>
<evidence type="ECO:0000313" key="9">
    <source>
        <dbReference type="EMBL" id="HJC46800.1"/>
    </source>
</evidence>
<keyword evidence="6" id="KW-0238">DNA-binding</keyword>
<name>A0A9D2T6G3_9FIRM</name>
<keyword evidence="2 8" id="KW-0645">Protease</keyword>
<dbReference type="EMBL" id="DWWL01000009">
    <property type="protein sequence ID" value="HJC46800.1"/>
    <property type="molecule type" value="Genomic_DNA"/>
</dbReference>
<proteinExistence type="inferred from homology"/>
<organism evidence="9 10">
    <name type="scientific">Candidatus Lachnoclostridium pullistercoris</name>
    <dbReference type="NCBI Taxonomy" id="2838632"/>
    <lineage>
        <taxon>Bacteria</taxon>
        <taxon>Bacillati</taxon>
        <taxon>Bacillota</taxon>
        <taxon>Clostridia</taxon>
        <taxon>Lachnospirales</taxon>
        <taxon>Lachnospiraceae</taxon>
    </lineage>
</organism>
<keyword evidence="4 8" id="KW-0378">Hydrolase</keyword>
<dbReference type="GO" id="GO:0008233">
    <property type="term" value="F:peptidase activity"/>
    <property type="evidence" value="ECO:0007669"/>
    <property type="project" value="UniProtKB-KW"/>
</dbReference>
<evidence type="ECO:0000256" key="5">
    <source>
        <dbReference type="ARBA" id="ARBA00023124"/>
    </source>
</evidence>
<dbReference type="GO" id="GO:0016829">
    <property type="term" value="F:lyase activity"/>
    <property type="evidence" value="ECO:0007669"/>
    <property type="project" value="UniProtKB-KW"/>
</dbReference>
<keyword evidence="3" id="KW-0227">DNA damage</keyword>
<dbReference type="SUPFAM" id="SSF143081">
    <property type="entry name" value="BB1717-like"/>
    <property type="match status" value="1"/>
</dbReference>
<sequence length="204" mass="23168">MCSRFYVDDSVDALLKELDPGYVPAGRGREDRFPSRFSLAVCVRDGHAAVEKMKWGFPRGMSGGNGHGSENRDGLVINARAETVLERPMFRDGARSRRCLIPAAGFYEWNREKEKAAFYRLDRTPLLMAGICLPDPEGEGDRFVIITTGANRSVAPVHERMPLILERGQWKTWLFDGEKVENLLAFQPGPLERFQEYEQQTLVF</sequence>
<comment type="caution">
    <text evidence="9">The sequence shown here is derived from an EMBL/GenBank/DDBJ whole genome shotgun (WGS) entry which is preliminary data.</text>
</comment>
<dbReference type="InterPro" id="IPR036590">
    <property type="entry name" value="SRAP-like"/>
</dbReference>
<dbReference type="GO" id="GO:0003697">
    <property type="term" value="F:single-stranded DNA binding"/>
    <property type="evidence" value="ECO:0007669"/>
    <property type="project" value="InterPro"/>
</dbReference>
<evidence type="ECO:0000313" key="10">
    <source>
        <dbReference type="Proteomes" id="UP000823883"/>
    </source>
</evidence>
<reference evidence="9" key="1">
    <citation type="journal article" date="2021" name="PeerJ">
        <title>Extensive microbial diversity within the chicken gut microbiome revealed by metagenomics and culture.</title>
        <authorList>
            <person name="Gilroy R."/>
            <person name="Ravi A."/>
            <person name="Getino M."/>
            <person name="Pursley I."/>
            <person name="Horton D.L."/>
            <person name="Alikhan N.F."/>
            <person name="Baker D."/>
            <person name="Gharbi K."/>
            <person name="Hall N."/>
            <person name="Watson M."/>
            <person name="Adriaenssens E.M."/>
            <person name="Foster-Nyarko E."/>
            <person name="Jarju S."/>
            <person name="Secka A."/>
            <person name="Antonio M."/>
            <person name="Oren A."/>
            <person name="Chaudhuri R.R."/>
            <person name="La Ragione R."/>
            <person name="Hildebrand F."/>
            <person name="Pallen M.J."/>
        </authorList>
    </citation>
    <scope>NUCLEOTIDE SEQUENCE</scope>
    <source>
        <strain evidence="9">CHK183-5548</strain>
    </source>
</reference>
<evidence type="ECO:0000256" key="3">
    <source>
        <dbReference type="ARBA" id="ARBA00022763"/>
    </source>
</evidence>
<accession>A0A9D2T6G3</accession>
<gene>
    <name evidence="9" type="ORF">IAA04_01960</name>
</gene>
<evidence type="ECO:0000256" key="7">
    <source>
        <dbReference type="ARBA" id="ARBA00023239"/>
    </source>
</evidence>
<keyword evidence="5" id="KW-0190">Covalent protein-DNA linkage</keyword>
<evidence type="ECO:0000256" key="6">
    <source>
        <dbReference type="ARBA" id="ARBA00023125"/>
    </source>
</evidence>
<dbReference type="PANTHER" id="PTHR13604:SF0">
    <property type="entry name" value="ABASIC SITE PROCESSING PROTEIN HMCES"/>
    <property type="match status" value="1"/>
</dbReference>